<dbReference type="GO" id="GO:0051287">
    <property type="term" value="F:NAD binding"/>
    <property type="evidence" value="ECO:0007669"/>
    <property type="project" value="InterPro"/>
</dbReference>
<comment type="catalytic activity">
    <reaction evidence="14">
        <text>precorrin-2 + NAD(+) = sirohydrochlorin + NADH + 2 H(+)</text>
        <dbReference type="Rhea" id="RHEA:15613"/>
        <dbReference type="ChEBI" id="CHEBI:15378"/>
        <dbReference type="ChEBI" id="CHEBI:57540"/>
        <dbReference type="ChEBI" id="CHEBI:57945"/>
        <dbReference type="ChEBI" id="CHEBI:58351"/>
        <dbReference type="ChEBI" id="CHEBI:58827"/>
        <dbReference type="EC" id="1.3.1.76"/>
    </reaction>
</comment>
<dbReference type="FunFam" id="3.30.950.10:FF:000001">
    <property type="entry name" value="Siroheme synthase"/>
    <property type="match status" value="1"/>
</dbReference>
<dbReference type="InterPro" id="IPR006366">
    <property type="entry name" value="CobA/CysG_C"/>
</dbReference>
<keyword evidence="11" id="KW-0627">Porphyrin biosynthesis</keyword>
<sequence length="473" mass="53226">MNYLPVFLDLHLKTVLVIGAGEVAFNKITLLLRSKAKVNVIAKKLCSGVKILFNEKKIYWLSREFNEIYLKNVYLVVSATNDLQLNKYIFQLCIKHSLLVNVVDDKSKCSFIFPSIIDRSPIIISISSGGFAPVLLRLLREKIESMLPMKLGNVAKIAGEWREKIKQRFHTLLERRRFWEKLFKSIFVEHVLNENYEKAINILKKMMKKDILLRGEIILVGAGPGDSGLLTLRGFQILQQADVVLYDALVSADVLDLIRRDAKRIYVGKRVGLKSIKQDKIIKLLIFLARQGKKVVRLKGGDSFIFGRGAEEIEAAKKYGIDFQVVPGITSAIGVSAYTGIPLTHRKYSHGVILITGQKCGNIFSQNCSVLADSSYTLVVYMGMFNATDIAKKLMQCGRAASTPVAIVEKGTTVNQKVIIGCLEDIEKIIKFSITPSLFIIGEVVRFHKTLKWFQTSKTFTYVRNTSSIVKVI</sequence>
<evidence type="ECO:0000313" key="21">
    <source>
        <dbReference type="Proteomes" id="UP000298773"/>
    </source>
</evidence>
<organism evidence="20 21">
    <name type="scientific">Buchnera aphidicola</name>
    <name type="common">Hyadaphis tataricae</name>
    <dbReference type="NCBI Taxonomy" id="1241859"/>
    <lineage>
        <taxon>Bacteria</taxon>
        <taxon>Pseudomonadati</taxon>
        <taxon>Pseudomonadota</taxon>
        <taxon>Gammaproteobacteria</taxon>
        <taxon>Enterobacterales</taxon>
        <taxon>Erwiniaceae</taxon>
        <taxon>Buchnera</taxon>
    </lineage>
</organism>
<dbReference type="Gene3D" id="1.10.8.210">
    <property type="entry name" value="Sirohaem synthase, dimerisation domain"/>
    <property type="match status" value="1"/>
</dbReference>
<keyword evidence="3" id="KW-0597">Phosphoprotein</keyword>
<accession>A0A4D6XYX7</accession>
<dbReference type="FunFam" id="3.30.160.110:FF:000001">
    <property type="entry name" value="Siroheme synthase"/>
    <property type="match status" value="1"/>
</dbReference>
<feature type="domain" description="Tetrapyrrole methylase" evidence="18">
    <location>
        <begin position="217"/>
        <end position="426"/>
    </location>
</feature>
<evidence type="ECO:0000259" key="19">
    <source>
        <dbReference type="Pfam" id="PF10414"/>
    </source>
</evidence>
<evidence type="ECO:0000259" key="18">
    <source>
        <dbReference type="Pfam" id="PF00590"/>
    </source>
</evidence>
<dbReference type="PANTHER" id="PTHR45790">
    <property type="entry name" value="SIROHEME SYNTHASE-RELATED"/>
    <property type="match status" value="1"/>
</dbReference>
<dbReference type="AlphaFoldDB" id="A0A4D6XYX7"/>
<evidence type="ECO:0000256" key="1">
    <source>
        <dbReference type="ARBA" id="ARBA00005010"/>
    </source>
</evidence>
<dbReference type="SUPFAM" id="SSF75615">
    <property type="entry name" value="Siroheme synthase middle domains-like"/>
    <property type="match status" value="1"/>
</dbReference>
<dbReference type="GO" id="GO:0019354">
    <property type="term" value="P:siroheme biosynthetic process"/>
    <property type="evidence" value="ECO:0007669"/>
    <property type="project" value="UniProtKB-UniPathway"/>
</dbReference>
<evidence type="ECO:0000256" key="12">
    <source>
        <dbReference type="ARBA" id="ARBA00023268"/>
    </source>
</evidence>
<dbReference type="InterPro" id="IPR003043">
    <property type="entry name" value="Uropor_MeTrfase_CS"/>
</dbReference>
<evidence type="ECO:0000256" key="10">
    <source>
        <dbReference type="ARBA" id="ARBA00023239"/>
    </source>
</evidence>
<keyword evidence="9" id="KW-0520">NAD</keyword>
<evidence type="ECO:0000256" key="3">
    <source>
        <dbReference type="ARBA" id="ARBA00022553"/>
    </source>
</evidence>
<dbReference type="NCBIfam" id="NF004790">
    <property type="entry name" value="PRK06136.1"/>
    <property type="match status" value="1"/>
</dbReference>
<comment type="similarity">
    <text evidence="2 17">Belongs to the precorrin methyltransferase family.</text>
</comment>
<protein>
    <submittedName>
        <fullName evidence="20">Uroporphyrinogen-III C-methyltransferase</fullName>
        <ecNumber evidence="20">2.1.1.107</ecNumber>
    </submittedName>
</protein>
<dbReference type="GO" id="GO:0032259">
    <property type="term" value="P:methylation"/>
    <property type="evidence" value="ECO:0007669"/>
    <property type="project" value="UniProtKB-KW"/>
</dbReference>
<dbReference type="NCBIfam" id="TIGR01469">
    <property type="entry name" value="cobA_cysG_Cterm"/>
    <property type="match status" value="1"/>
</dbReference>
<dbReference type="CDD" id="cd11642">
    <property type="entry name" value="SUMT"/>
    <property type="match status" value="1"/>
</dbReference>
<dbReference type="PROSITE" id="PS00840">
    <property type="entry name" value="SUMT_2"/>
    <property type="match status" value="1"/>
</dbReference>
<dbReference type="Pfam" id="PF10414">
    <property type="entry name" value="CysG_dimeriser"/>
    <property type="match status" value="1"/>
</dbReference>
<dbReference type="InterPro" id="IPR006367">
    <property type="entry name" value="Sirohaem_synthase_N"/>
</dbReference>
<feature type="active site" description="Proton donor" evidence="16">
    <location>
        <position position="269"/>
    </location>
</feature>
<keyword evidence="6 17" id="KW-0808">Transferase</keyword>
<dbReference type="PIRSF" id="PIRSF036426">
    <property type="entry name" value="Sirohaem_synth"/>
    <property type="match status" value="1"/>
</dbReference>
<dbReference type="InterPro" id="IPR014777">
    <property type="entry name" value="4pyrrole_Mease_sub1"/>
</dbReference>
<dbReference type="PANTHER" id="PTHR45790:SF1">
    <property type="entry name" value="SIROHEME SYNTHASE"/>
    <property type="match status" value="1"/>
</dbReference>
<evidence type="ECO:0000256" key="13">
    <source>
        <dbReference type="ARBA" id="ARBA00025705"/>
    </source>
</evidence>
<dbReference type="NCBIfam" id="TIGR01470">
    <property type="entry name" value="cysG_Nterm"/>
    <property type="match status" value="1"/>
</dbReference>
<evidence type="ECO:0000256" key="17">
    <source>
        <dbReference type="RuleBase" id="RU003960"/>
    </source>
</evidence>
<dbReference type="NCBIfam" id="NF007922">
    <property type="entry name" value="PRK10637.1"/>
    <property type="match status" value="1"/>
</dbReference>
<evidence type="ECO:0000256" key="8">
    <source>
        <dbReference type="ARBA" id="ARBA00023002"/>
    </source>
</evidence>
<gene>
    <name evidence="20" type="primary">cobA</name>
    <name evidence="20" type="ORF">D9V69_02125</name>
</gene>
<keyword evidence="7" id="KW-0949">S-adenosyl-L-methionine</keyword>
<dbReference type="SUPFAM" id="SSF53790">
    <property type="entry name" value="Tetrapyrrole methylase"/>
    <property type="match status" value="1"/>
</dbReference>
<dbReference type="Proteomes" id="UP000298773">
    <property type="component" value="Chromosome"/>
</dbReference>
<keyword evidence="8" id="KW-0560">Oxidoreductase</keyword>
<dbReference type="GO" id="GO:0051266">
    <property type="term" value="F:sirohydrochlorin ferrochelatase activity"/>
    <property type="evidence" value="ECO:0007669"/>
    <property type="project" value="InterPro"/>
</dbReference>
<comment type="pathway">
    <text evidence="1">Porphyrin-containing compound metabolism; siroheme biosynthesis; sirohydrochlorin from precorrin-2: step 1/1.</text>
</comment>
<comment type="pathway">
    <text evidence="15">Cofactor biosynthesis; adenosylcobalamin biosynthesis; precorrin-2 from uroporphyrinogen III: step 1/1.</text>
</comment>
<dbReference type="InterPro" id="IPR035996">
    <property type="entry name" value="4pyrrol_Methylase_sf"/>
</dbReference>
<dbReference type="Gene3D" id="3.40.50.720">
    <property type="entry name" value="NAD(P)-binding Rossmann-like Domain"/>
    <property type="match status" value="1"/>
</dbReference>
<dbReference type="SUPFAM" id="SSF51735">
    <property type="entry name" value="NAD(P)-binding Rossmann-fold domains"/>
    <property type="match status" value="1"/>
</dbReference>
<dbReference type="GO" id="GO:0043115">
    <property type="term" value="F:precorrin-2 dehydrogenase activity"/>
    <property type="evidence" value="ECO:0007669"/>
    <property type="project" value="UniProtKB-EC"/>
</dbReference>
<evidence type="ECO:0000256" key="11">
    <source>
        <dbReference type="ARBA" id="ARBA00023244"/>
    </source>
</evidence>
<dbReference type="InterPro" id="IPR037115">
    <property type="entry name" value="Sirohaem_synt_dimer_dom_sf"/>
</dbReference>
<evidence type="ECO:0000256" key="6">
    <source>
        <dbReference type="ARBA" id="ARBA00022679"/>
    </source>
</evidence>
<reference evidence="20 21" key="1">
    <citation type="submission" date="2018-12" db="EMBL/GenBank/DDBJ databases">
        <authorList>
            <person name="Chong R.A."/>
        </authorList>
    </citation>
    <scope>NUCLEOTIDE SEQUENCE [LARGE SCALE GENOMIC DNA]</scope>
    <source>
        <strain evidence="20 21">Hta</strain>
    </source>
</reference>
<evidence type="ECO:0000256" key="14">
    <source>
        <dbReference type="ARBA" id="ARBA00047561"/>
    </source>
</evidence>
<dbReference type="Pfam" id="PF00590">
    <property type="entry name" value="TP_methylase"/>
    <property type="match status" value="1"/>
</dbReference>
<feature type="domain" description="Sirohaem synthase dimerisation" evidence="19">
    <location>
        <begin position="151"/>
        <end position="206"/>
    </location>
</feature>
<keyword evidence="4" id="KW-0169">Cobalamin biosynthesis</keyword>
<dbReference type="Gene3D" id="3.30.160.110">
    <property type="entry name" value="Siroheme synthase, domain 2"/>
    <property type="match status" value="1"/>
</dbReference>
<reference evidence="20 21" key="2">
    <citation type="submission" date="2019-05" db="EMBL/GenBank/DDBJ databases">
        <title>Genome evolution of the obligate endosymbiont Buchnera aphidicola.</title>
        <authorList>
            <person name="Moran N.A."/>
        </authorList>
    </citation>
    <scope>NUCLEOTIDE SEQUENCE [LARGE SCALE GENOMIC DNA]</scope>
    <source>
        <strain evidence="20 21">Hta</strain>
    </source>
</reference>
<evidence type="ECO:0000256" key="7">
    <source>
        <dbReference type="ARBA" id="ARBA00022691"/>
    </source>
</evidence>
<evidence type="ECO:0000256" key="2">
    <source>
        <dbReference type="ARBA" id="ARBA00005879"/>
    </source>
</evidence>
<evidence type="ECO:0000256" key="9">
    <source>
        <dbReference type="ARBA" id="ARBA00023027"/>
    </source>
</evidence>
<dbReference type="EMBL" id="CP034873">
    <property type="protein sequence ID" value="QCI21713.1"/>
    <property type="molecule type" value="Genomic_DNA"/>
</dbReference>
<evidence type="ECO:0000256" key="15">
    <source>
        <dbReference type="ARBA" id="ARBA00060548"/>
    </source>
</evidence>
<evidence type="ECO:0000313" key="20">
    <source>
        <dbReference type="EMBL" id="QCI21713.1"/>
    </source>
</evidence>
<dbReference type="FunFam" id="3.40.1010.10:FF:000001">
    <property type="entry name" value="Siroheme synthase"/>
    <property type="match status" value="1"/>
</dbReference>
<dbReference type="EC" id="2.1.1.107" evidence="20"/>
<keyword evidence="12" id="KW-0511">Multifunctional enzyme</keyword>
<keyword evidence="10" id="KW-0456">Lyase</keyword>
<dbReference type="GO" id="GO:0009236">
    <property type="term" value="P:cobalamin biosynthetic process"/>
    <property type="evidence" value="ECO:0007669"/>
    <property type="project" value="UniProtKB-KW"/>
</dbReference>
<dbReference type="PROSITE" id="PS00839">
    <property type="entry name" value="SUMT_1"/>
    <property type="match status" value="1"/>
</dbReference>
<feature type="active site" description="Proton acceptor" evidence="16">
    <location>
        <position position="247"/>
    </location>
</feature>
<dbReference type="UniPathway" id="UPA00262">
    <property type="reaction ID" value="UER00211"/>
</dbReference>
<keyword evidence="5 17" id="KW-0489">Methyltransferase</keyword>
<dbReference type="InterPro" id="IPR019478">
    <property type="entry name" value="Sirohaem_synthase_dimer_dom"/>
</dbReference>
<dbReference type="InterPro" id="IPR000878">
    <property type="entry name" value="4pyrrol_Mease"/>
</dbReference>
<dbReference type="InterPro" id="IPR012409">
    <property type="entry name" value="Sirohaem_synth"/>
</dbReference>
<evidence type="ECO:0000256" key="16">
    <source>
        <dbReference type="PIRSR" id="PIRSR036426-1"/>
    </source>
</evidence>
<dbReference type="InterPro" id="IPR014776">
    <property type="entry name" value="4pyrrole_Mease_sub2"/>
</dbReference>
<dbReference type="Gene3D" id="3.40.1010.10">
    <property type="entry name" value="Cobalt-precorrin-4 Transmethylase, Domain 1"/>
    <property type="match status" value="1"/>
</dbReference>
<dbReference type="Pfam" id="PF13241">
    <property type="entry name" value="NAD_binding_7"/>
    <property type="match status" value="1"/>
</dbReference>
<dbReference type="GO" id="GO:0004851">
    <property type="term" value="F:uroporphyrin-III C-methyltransferase activity"/>
    <property type="evidence" value="ECO:0007669"/>
    <property type="project" value="UniProtKB-EC"/>
</dbReference>
<dbReference type="OrthoDB" id="9815856at2"/>
<dbReference type="InterPro" id="IPR036291">
    <property type="entry name" value="NAD(P)-bd_dom_sf"/>
</dbReference>
<dbReference type="RefSeq" id="WP_158356683.1">
    <property type="nucleotide sequence ID" value="NZ_CP034873.1"/>
</dbReference>
<dbReference type="InterPro" id="IPR050161">
    <property type="entry name" value="Siro_Cobalamin_biosynth"/>
</dbReference>
<evidence type="ECO:0000256" key="5">
    <source>
        <dbReference type="ARBA" id="ARBA00022603"/>
    </source>
</evidence>
<proteinExistence type="inferred from homology"/>
<comment type="pathway">
    <text evidence="13">Porphyrin-containing compound metabolism; siroheme biosynthesis; precorrin-2 from uroporphyrinogen III: step 1/1.</text>
</comment>
<dbReference type="Gene3D" id="3.30.950.10">
    <property type="entry name" value="Methyltransferase, Cobalt-precorrin-4 Transmethylase, Domain 2"/>
    <property type="match status" value="1"/>
</dbReference>
<name>A0A4D6XYX7_9GAMM</name>
<evidence type="ECO:0000256" key="4">
    <source>
        <dbReference type="ARBA" id="ARBA00022573"/>
    </source>
</evidence>